<sequence>MRWVVVGIGVYAKRSPKVYGSVPVQIEWSVGKGLSRLAWPRVESDTCGGILVVDSTWVSVFCLTNCCAYTVSVFCLTYCHAHKVSVFCLIYSRAHRVSVFYYVPYFLGFALVFPL</sequence>
<dbReference type="EMBL" id="JAJFAZ020000003">
    <property type="protein sequence ID" value="KAI5337551.1"/>
    <property type="molecule type" value="Genomic_DNA"/>
</dbReference>
<protein>
    <submittedName>
        <fullName evidence="1">Uncharacterized protein</fullName>
    </submittedName>
</protein>
<name>A0AAD4Z9H1_PRUDU</name>
<gene>
    <name evidence="1" type="ORF">L3X38_016822</name>
</gene>
<reference evidence="1 2" key="1">
    <citation type="journal article" date="2022" name="G3 (Bethesda)">
        <title>Whole-genome sequence and methylome profiling of the almond [Prunus dulcis (Mill.) D.A. Webb] cultivar 'Nonpareil'.</title>
        <authorList>
            <person name="D'Amico-Willman K.M."/>
            <person name="Ouma W.Z."/>
            <person name="Meulia T."/>
            <person name="Sideli G.M."/>
            <person name="Gradziel T.M."/>
            <person name="Fresnedo-Ramirez J."/>
        </authorList>
    </citation>
    <scope>NUCLEOTIDE SEQUENCE [LARGE SCALE GENOMIC DNA]</scope>
    <source>
        <strain evidence="1">Clone GOH B32 T37-40</strain>
    </source>
</reference>
<accession>A0AAD4Z9H1</accession>
<evidence type="ECO:0000313" key="2">
    <source>
        <dbReference type="Proteomes" id="UP001054821"/>
    </source>
</evidence>
<proteinExistence type="predicted"/>
<keyword evidence="2" id="KW-1185">Reference proteome</keyword>
<evidence type="ECO:0000313" key="1">
    <source>
        <dbReference type="EMBL" id="KAI5337551.1"/>
    </source>
</evidence>
<comment type="caution">
    <text evidence="1">The sequence shown here is derived from an EMBL/GenBank/DDBJ whole genome shotgun (WGS) entry which is preliminary data.</text>
</comment>
<organism evidence="1 2">
    <name type="scientific">Prunus dulcis</name>
    <name type="common">Almond</name>
    <name type="synonym">Amygdalus dulcis</name>
    <dbReference type="NCBI Taxonomy" id="3755"/>
    <lineage>
        <taxon>Eukaryota</taxon>
        <taxon>Viridiplantae</taxon>
        <taxon>Streptophyta</taxon>
        <taxon>Embryophyta</taxon>
        <taxon>Tracheophyta</taxon>
        <taxon>Spermatophyta</taxon>
        <taxon>Magnoliopsida</taxon>
        <taxon>eudicotyledons</taxon>
        <taxon>Gunneridae</taxon>
        <taxon>Pentapetalae</taxon>
        <taxon>rosids</taxon>
        <taxon>fabids</taxon>
        <taxon>Rosales</taxon>
        <taxon>Rosaceae</taxon>
        <taxon>Amygdaloideae</taxon>
        <taxon>Amygdaleae</taxon>
        <taxon>Prunus</taxon>
    </lineage>
</organism>
<dbReference type="Proteomes" id="UP001054821">
    <property type="component" value="Chromosome 3"/>
</dbReference>
<dbReference type="AlphaFoldDB" id="A0AAD4Z9H1"/>